<accession>A0A0B4D564</accession>
<proteinExistence type="predicted"/>
<keyword evidence="3" id="KW-1185">Reference proteome</keyword>
<comment type="caution">
    <text evidence="2">The sequence shown here is derived from an EMBL/GenBank/DDBJ whole genome shotgun (WGS) entry which is preliminary data.</text>
</comment>
<dbReference type="EMBL" id="JWTA01000004">
    <property type="protein sequence ID" value="KIC63837.1"/>
    <property type="molecule type" value="Genomic_DNA"/>
</dbReference>
<reference evidence="2 3" key="1">
    <citation type="submission" date="2014-12" db="EMBL/GenBank/DDBJ databases">
        <title>Genome sequencing of Chryseobacterium taiwanense TPW19.</title>
        <authorList>
            <person name="Tan P.W."/>
            <person name="Chan K.-G."/>
        </authorList>
    </citation>
    <scope>NUCLEOTIDE SEQUENCE [LARGE SCALE GENOMIC DNA]</scope>
    <source>
        <strain evidence="2 3">TPW19</strain>
    </source>
</reference>
<dbReference type="STRING" id="363331.RM51_03630"/>
<evidence type="ECO:0000313" key="3">
    <source>
        <dbReference type="Proteomes" id="UP000031167"/>
    </source>
</evidence>
<evidence type="ECO:0000256" key="1">
    <source>
        <dbReference type="SAM" id="SignalP"/>
    </source>
</evidence>
<dbReference type="Proteomes" id="UP000031167">
    <property type="component" value="Unassembled WGS sequence"/>
</dbReference>
<evidence type="ECO:0000313" key="2">
    <source>
        <dbReference type="EMBL" id="KIC63837.1"/>
    </source>
</evidence>
<gene>
    <name evidence="2" type="ORF">RM51_03630</name>
</gene>
<name>A0A0B4D564_9FLAO</name>
<feature type="signal peptide" evidence="1">
    <location>
        <begin position="1"/>
        <end position="21"/>
    </location>
</feature>
<feature type="chain" id="PRO_5002088800" description="Plasminogen-binding protein PgbA N-terminal domain-containing protein" evidence="1">
    <location>
        <begin position="22"/>
        <end position="285"/>
    </location>
</feature>
<dbReference type="AlphaFoldDB" id="A0A0B4D564"/>
<organism evidence="2 3">
    <name type="scientific">Chryseobacterium taiwanense</name>
    <dbReference type="NCBI Taxonomy" id="363331"/>
    <lineage>
        <taxon>Bacteria</taxon>
        <taxon>Pseudomonadati</taxon>
        <taxon>Bacteroidota</taxon>
        <taxon>Flavobacteriia</taxon>
        <taxon>Flavobacteriales</taxon>
        <taxon>Weeksellaceae</taxon>
        <taxon>Chryseobacterium group</taxon>
        <taxon>Chryseobacterium</taxon>
    </lineage>
</organism>
<keyword evidence="1" id="KW-0732">Signal</keyword>
<sequence length="285" mass="33606">MKKIYYLGVAFVIFSSFNAQKTRNENDFIPVEITRENGEVENVLMKGIYFPKTKRFQGMVAQSNTKHSIYSTDVVFEYKISSSDEVKKITFNEVKKIKVKDKYDDEIVGYEKLKILELDSKMNLVHKNYVAMLPILYEGKINIYGYDHYLCYNQNESSCSYNTTLLYLKKENDPYAIMPFDLDRVGILNFREVDDRFIAGFRQAGGKCSNFSQYLDQLYKKLDTEGFYATLRKGYPEYMKKMRETANNDNIKGKERKNFIVKAKHDFIMNYYINIIGEYEKNCPY</sequence>
<evidence type="ECO:0008006" key="4">
    <source>
        <dbReference type="Google" id="ProtNLM"/>
    </source>
</evidence>
<dbReference type="OrthoDB" id="1366264at2"/>
<dbReference type="RefSeq" id="WP_039365302.1">
    <property type="nucleotide sequence ID" value="NZ_JWTA01000004.1"/>
</dbReference>
<protein>
    <recommendedName>
        <fullName evidence="4">Plasminogen-binding protein PgbA N-terminal domain-containing protein</fullName>
    </recommendedName>
</protein>